<proteinExistence type="predicted"/>
<dbReference type="OMA" id="PRIGECA"/>
<dbReference type="Proteomes" id="UP000025227">
    <property type="component" value="Unplaced"/>
</dbReference>
<dbReference type="WBParaSite" id="HCON_00060400-00001">
    <property type="protein sequence ID" value="HCON_00060400-00001"/>
    <property type="gene ID" value="HCON_00060400"/>
</dbReference>
<feature type="transmembrane region" description="Helical" evidence="1">
    <location>
        <begin position="280"/>
        <end position="303"/>
    </location>
</feature>
<feature type="signal peptide" evidence="2">
    <location>
        <begin position="1"/>
        <end position="20"/>
    </location>
</feature>
<protein>
    <submittedName>
        <fullName evidence="4">Recep_L_domain domain-containing protein</fullName>
    </submittedName>
</protein>
<evidence type="ECO:0000256" key="2">
    <source>
        <dbReference type="SAM" id="SignalP"/>
    </source>
</evidence>
<evidence type="ECO:0000256" key="1">
    <source>
        <dbReference type="SAM" id="Phobius"/>
    </source>
</evidence>
<dbReference type="SUPFAM" id="SSF52058">
    <property type="entry name" value="L domain-like"/>
    <property type="match status" value="1"/>
</dbReference>
<organism evidence="3 4">
    <name type="scientific">Haemonchus contortus</name>
    <name type="common">Barber pole worm</name>
    <dbReference type="NCBI Taxonomy" id="6289"/>
    <lineage>
        <taxon>Eukaryota</taxon>
        <taxon>Metazoa</taxon>
        <taxon>Ecdysozoa</taxon>
        <taxon>Nematoda</taxon>
        <taxon>Chromadorea</taxon>
        <taxon>Rhabditida</taxon>
        <taxon>Rhabditina</taxon>
        <taxon>Rhabditomorpha</taxon>
        <taxon>Strongyloidea</taxon>
        <taxon>Trichostrongylidae</taxon>
        <taxon>Haemonchus</taxon>
    </lineage>
</organism>
<keyword evidence="1" id="KW-1133">Transmembrane helix</keyword>
<keyword evidence="1" id="KW-0472">Membrane</keyword>
<keyword evidence="1" id="KW-0812">Transmembrane</keyword>
<evidence type="ECO:0000313" key="3">
    <source>
        <dbReference type="Proteomes" id="UP000025227"/>
    </source>
</evidence>
<keyword evidence="2" id="KW-0732">Signal</keyword>
<dbReference type="AlphaFoldDB" id="A0A7I4Y8K3"/>
<evidence type="ECO:0000313" key="4">
    <source>
        <dbReference type="WBParaSite" id="HCON_00060400-00001"/>
    </source>
</evidence>
<dbReference type="OrthoDB" id="5868302at2759"/>
<feature type="chain" id="PRO_5029823682" evidence="2">
    <location>
        <begin position="21"/>
        <end position="306"/>
    </location>
</feature>
<sequence>MDWYLLLLYAIGLQVWSAEAQPCTELEQFVNIGHVLSMCKGSEILGSLSNEYIFEANMLNEHEFNELFENVIEVRMCVEIYFTKFKVIRFPNVIRWRSCSVGPALRIVGNDRLEKIVFNESVIFTKTRYPPVLSDMVVIRGNRKLSTEAINNITHIFHSYRFFVPRVGECAVPGRVIDLSQLNCESYYGDIAFSQDVVGELPTIGGSVDGCLVIENTLIKDIEFIKDFDFKPAHICKNRIVRNKYLCISEGLENHLRRKMNITIRDNLPKGCRKYIDRRVALFSCIGCIFIIISLLISCIKLFSTT</sequence>
<keyword evidence="3" id="KW-1185">Reference proteome</keyword>
<accession>A0A7I4Y8K3</accession>
<reference evidence="4" key="1">
    <citation type="submission" date="2020-12" db="UniProtKB">
        <authorList>
            <consortium name="WormBaseParasite"/>
        </authorList>
    </citation>
    <scope>IDENTIFICATION</scope>
    <source>
        <strain evidence="4">MHco3</strain>
    </source>
</reference>
<name>A0A7I4Y8K3_HAECO</name>